<evidence type="ECO:0000256" key="1">
    <source>
        <dbReference type="SAM" id="Phobius"/>
    </source>
</evidence>
<dbReference type="InterPro" id="IPR013824">
    <property type="entry name" value="Topo_IA_cen_sub1"/>
</dbReference>
<keyword evidence="1" id="KW-0472">Membrane</keyword>
<dbReference type="Gene3D" id="1.10.460.10">
    <property type="entry name" value="Topoisomerase I, domain 2"/>
    <property type="match status" value="1"/>
</dbReference>
<accession>A0A2U1L549</accession>
<dbReference type="SUPFAM" id="SSF56712">
    <property type="entry name" value="Prokaryotic type I DNA topoisomerase"/>
    <property type="match status" value="1"/>
</dbReference>
<keyword evidence="1" id="KW-1133">Transmembrane helix</keyword>
<proteinExistence type="predicted"/>
<dbReference type="Gene3D" id="2.70.20.10">
    <property type="entry name" value="Topoisomerase I, domain 3"/>
    <property type="match status" value="1"/>
</dbReference>
<dbReference type="InterPro" id="IPR023405">
    <property type="entry name" value="Topo_IA_core_domain"/>
</dbReference>
<dbReference type="InterPro" id="IPR013825">
    <property type="entry name" value="Topo_IA_cen_sub2"/>
</dbReference>
<sequence>MNGVEGLKDGGVAEAVVVTRGVAVDVDVALWAVMLGSLYGLLGFVVERYWEIQAHEPEEFWKIQCSHTTDDGTANFNWMYTFLYL</sequence>
<gene>
    <name evidence="2" type="ORF">CTI12_AA528220</name>
</gene>
<dbReference type="Proteomes" id="UP000245207">
    <property type="component" value="Unassembled WGS sequence"/>
</dbReference>
<keyword evidence="2" id="KW-0413">Isomerase</keyword>
<comment type="caution">
    <text evidence="2">The sequence shown here is derived from an EMBL/GenBank/DDBJ whole genome shotgun (WGS) entry which is preliminary data.</text>
</comment>
<reference evidence="2 3" key="1">
    <citation type="journal article" date="2018" name="Mol. Plant">
        <title>The genome of Artemisia annua provides insight into the evolution of Asteraceae family and artemisinin biosynthesis.</title>
        <authorList>
            <person name="Shen Q."/>
            <person name="Zhang L."/>
            <person name="Liao Z."/>
            <person name="Wang S."/>
            <person name="Yan T."/>
            <person name="Shi P."/>
            <person name="Liu M."/>
            <person name="Fu X."/>
            <person name="Pan Q."/>
            <person name="Wang Y."/>
            <person name="Lv Z."/>
            <person name="Lu X."/>
            <person name="Zhang F."/>
            <person name="Jiang W."/>
            <person name="Ma Y."/>
            <person name="Chen M."/>
            <person name="Hao X."/>
            <person name="Li L."/>
            <person name="Tang Y."/>
            <person name="Lv G."/>
            <person name="Zhou Y."/>
            <person name="Sun X."/>
            <person name="Brodelius P.E."/>
            <person name="Rose J.K.C."/>
            <person name="Tang K."/>
        </authorList>
    </citation>
    <scope>NUCLEOTIDE SEQUENCE [LARGE SCALE GENOMIC DNA]</scope>
    <source>
        <strain evidence="3">cv. Huhao1</strain>
        <tissue evidence="2">Leaf</tissue>
    </source>
</reference>
<dbReference type="AlphaFoldDB" id="A0A2U1L549"/>
<dbReference type="OrthoDB" id="430051at2759"/>
<keyword evidence="3" id="KW-1185">Reference proteome</keyword>
<protein>
    <submittedName>
        <fullName evidence="2">Topoisomerase 3alpha</fullName>
    </submittedName>
</protein>
<dbReference type="EMBL" id="PKPP01011466">
    <property type="protein sequence ID" value="PWA44084.1"/>
    <property type="molecule type" value="Genomic_DNA"/>
</dbReference>
<organism evidence="2 3">
    <name type="scientific">Artemisia annua</name>
    <name type="common">Sweet wormwood</name>
    <dbReference type="NCBI Taxonomy" id="35608"/>
    <lineage>
        <taxon>Eukaryota</taxon>
        <taxon>Viridiplantae</taxon>
        <taxon>Streptophyta</taxon>
        <taxon>Embryophyta</taxon>
        <taxon>Tracheophyta</taxon>
        <taxon>Spermatophyta</taxon>
        <taxon>Magnoliopsida</taxon>
        <taxon>eudicotyledons</taxon>
        <taxon>Gunneridae</taxon>
        <taxon>Pentapetalae</taxon>
        <taxon>asterids</taxon>
        <taxon>campanulids</taxon>
        <taxon>Asterales</taxon>
        <taxon>Asteraceae</taxon>
        <taxon>Asteroideae</taxon>
        <taxon>Anthemideae</taxon>
        <taxon>Artemisiinae</taxon>
        <taxon>Artemisia</taxon>
    </lineage>
</organism>
<keyword evidence="1" id="KW-0812">Transmembrane</keyword>
<dbReference type="STRING" id="35608.A0A2U1L549"/>
<evidence type="ECO:0000313" key="3">
    <source>
        <dbReference type="Proteomes" id="UP000245207"/>
    </source>
</evidence>
<evidence type="ECO:0000313" key="2">
    <source>
        <dbReference type="EMBL" id="PWA44084.1"/>
    </source>
</evidence>
<feature type="transmembrane region" description="Helical" evidence="1">
    <location>
        <begin position="28"/>
        <end position="46"/>
    </location>
</feature>
<name>A0A2U1L549_ARTAN</name>
<dbReference type="GO" id="GO:0016853">
    <property type="term" value="F:isomerase activity"/>
    <property type="evidence" value="ECO:0007669"/>
    <property type="project" value="UniProtKB-KW"/>
</dbReference>